<dbReference type="SUPFAM" id="SSF51735">
    <property type="entry name" value="NAD(P)-binding Rossmann-fold domains"/>
    <property type="match status" value="1"/>
</dbReference>
<gene>
    <name evidence="2" type="ORF">GOP47_0009352</name>
</gene>
<reference evidence="2" key="1">
    <citation type="submission" date="2021-01" db="EMBL/GenBank/DDBJ databases">
        <title>Adiantum capillus-veneris genome.</title>
        <authorList>
            <person name="Fang Y."/>
            <person name="Liao Q."/>
        </authorList>
    </citation>
    <scope>NUCLEOTIDE SEQUENCE</scope>
    <source>
        <strain evidence="2">H3</strain>
        <tissue evidence="2">Leaf</tissue>
    </source>
</reference>
<dbReference type="InterPro" id="IPR036291">
    <property type="entry name" value="NAD(P)-bd_dom_sf"/>
</dbReference>
<evidence type="ECO:0000313" key="2">
    <source>
        <dbReference type="EMBL" id="KAI5075276.1"/>
    </source>
</evidence>
<sequence length="326" mass="36401">MAEGGDVEKAKRRKREERRENDISQYSSSTVQQPFIMYHQPPSDRISVEEDTSRRRNMLKLNNNACTSDRKGVVAVVGVGPGLGYSIAQRFVHEGYTVAIFARNKARLESFVKDIAEKETNALLYAIRVDCSDLKEVKQAFESVRSFGFVELLVYNVNSAPEQPSQKFMDIDPERFQQSLTLPSLGAFFCAQQVLPGMLEKKKGTIIFTGSSASVQGQQGAAETACGKFALRALAQCLAREFQPQGIHVAHVIVDGPISSMRKREGEDEKSKMNPEAIAEAYWHIHMQDQGAWTHELDLRPVTLLPIVMQPHDCVTAIRRLDTDAG</sequence>
<keyword evidence="3" id="KW-1185">Reference proteome</keyword>
<dbReference type="PANTHER" id="PTHR43431:SF1">
    <property type="entry name" value="OS08G0476300 PROTEIN"/>
    <property type="match status" value="1"/>
</dbReference>
<dbReference type="Gene3D" id="3.40.50.720">
    <property type="entry name" value="NAD(P)-binding Rossmann-like Domain"/>
    <property type="match status" value="1"/>
</dbReference>
<protein>
    <submittedName>
        <fullName evidence="2">Uncharacterized protein</fullName>
    </submittedName>
</protein>
<organism evidence="2 3">
    <name type="scientific">Adiantum capillus-veneris</name>
    <name type="common">Maidenhair fern</name>
    <dbReference type="NCBI Taxonomy" id="13818"/>
    <lineage>
        <taxon>Eukaryota</taxon>
        <taxon>Viridiplantae</taxon>
        <taxon>Streptophyta</taxon>
        <taxon>Embryophyta</taxon>
        <taxon>Tracheophyta</taxon>
        <taxon>Polypodiopsida</taxon>
        <taxon>Polypodiidae</taxon>
        <taxon>Polypodiales</taxon>
        <taxon>Pteridineae</taxon>
        <taxon>Pteridaceae</taxon>
        <taxon>Vittarioideae</taxon>
        <taxon>Adiantum</taxon>
    </lineage>
</organism>
<dbReference type="OrthoDB" id="5399006at2759"/>
<evidence type="ECO:0000313" key="3">
    <source>
        <dbReference type="Proteomes" id="UP000886520"/>
    </source>
</evidence>
<dbReference type="Proteomes" id="UP000886520">
    <property type="component" value="Chromosome 9"/>
</dbReference>
<evidence type="ECO:0000256" key="1">
    <source>
        <dbReference type="SAM" id="MobiDB-lite"/>
    </source>
</evidence>
<proteinExistence type="predicted"/>
<comment type="caution">
    <text evidence="2">The sequence shown here is derived from an EMBL/GenBank/DDBJ whole genome shotgun (WGS) entry which is preliminary data.</text>
</comment>
<dbReference type="PANTHER" id="PTHR43431">
    <property type="entry name" value="OXIDOREDUCTASE, SHORT CHAIN DEHYDROGENASE/REDUCTASE FAMILY (AFU_ORTHOLOGUE AFUA_5G14000)"/>
    <property type="match status" value="1"/>
</dbReference>
<dbReference type="PRINTS" id="PR00081">
    <property type="entry name" value="GDHRDH"/>
</dbReference>
<dbReference type="AlphaFoldDB" id="A0A9D4UWL3"/>
<dbReference type="InterPro" id="IPR002347">
    <property type="entry name" value="SDR_fam"/>
</dbReference>
<feature type="region of interest" description="Disordered" evidence="1">
    <location>
        <begin position="1"/>
        <end position="27"/>
    </location>
</feature>
<name>A0A9D4UWL3_ADICA</name>
<dbReference type="Pfam" id="PF00106">
    <property type="entry name" value="adh_short"/>
    <property type="match status" value="1"/>
</dbReference>
<accession>A0A9D4UWL3</accession>
<dbReference type="EMBL" id="JABFUD020000009">
    <property type="protein sequence ID" value="KAI5075276.1"/>
    <property type="molecule type" value="Genomic_DNA"/>
</dbReference>